<comment type="caution">
    <text evidence="2">The sequence shown here is derived from an EMBL/GenBank/DDBJ whole genome shotgun (WGS) entry which is preliminary data.</text>
</comment>
<feature type="transmembrane region" description="Helical" evidence="1">
    <location>
        <begin position="83"/>
        <end position="103"/>
    </location>
</feature>
<proteinExistence type="predicted"/>
<keyword evidence="3" id="KW-1185">Reference proteome</keyword>
<sequence length="108" mass="12741">MKKLNLKWLKSFFTFDLPVNYNDLTLRFRQAHEKQHGYISSWPTEATYRYLISDFWGNALKHYLAMLAAGIFITIALNQFNTLSASILALTGFLVYVPLYFMIYRPYL</sequence>
<dbReference type="EMBL" id="RMBX01000011">
    <property type="protein sequence ID" value="RPD39450.1"/>
    <property type="molecule type" value="Genomic_DNA"/>
</dbReference>
<keyword evidence="1" id="KW-0472">Membrane</keyword>
<dbReference type="OrthoDB" id="652864at2"/>
<dbReference type="AlphaFoldDB" id="A0A3N4MH82"/>
<keyword evidence="1" id="KW-0812">Transmembrane</keyword>
<accession>A0A3N4MH82</accession>
<evidence type="ECO:0000313" key="3">
    <source>
        <dbReference type="Proteomes" id="UP000279089"/>
    </source>
</evidence>
<evidence type="ECO:0000313" key="2">
    <source>
        <dbReference type="EMBL" id="RPD39450.1"/>
    </source>
</evidence>
<organism evidence="2 3">
    <name type="scientific">Chitinophaga barathri</name>
    <dbReference type="NCBI Taxonomy" id="1647451"/>
    <lineage>
        <taxon>Bacteria</taxon>
        <taxon>Pseudomonadati</taxon>
        <taxon>Bacteroidota</taxon>
        <taxon>Chitinophagia</taxon>
        <taxon>Chitinophagales</taxon>
        <taxon>Chitinophagaceae</taxon>
        <taxon>Chitinophaga</taxon>
    </lineage>
</organism>
<reference evidence="3" key="1">
    <citation type="submission" date="2018-11" db="EMBL/GenBank/DDBJ databases">
        <title>Chitinophaga lutea sp.nov., isolate from arsenic contaminated soil.</title>
        <authorList>
            <person name="Zong Y."/>
        </authorList>
    </citation>
    <scope>NUCLEOTIDE SEQUENCE [LARGE SCALE GENOMIC DNA]</scope>
    <source>
        <strain evidence="3">YLT18</strain>
    </source>
</reference>
<protein>
    <submittedName>
        <fullName evidence="2">Uncharacterized protein</fullName>
    </submittedName>
</protein>
<dbReference type="RefSeq" id="WP_120518094.1">
    <property type="nucleotide sequence ID" value="NZ_QXZY01000011.1"/>
</dbReference>
<evidence type="ECO:0000256" key="1">
    <source>
        <dbReference type="SAM" id="Phobius"/>
    </source>
</evidence>
<gene>
    <name evidence="2" type="ORF">EG028_20225</name>
</gene>
<feature type="transmembrane region" description="Helical" evidence="1">
    <location>
        <begin position="59"/>
        <end position="77"/>
    </location>
</feature>
<keyword evidence="1" id="KW-1133">Transmembrane helix</keyword>
<dbReference type="Proteomes" id="UP000279089">
    <property type="component" value="Unassembled WGS sequence"/>
</dbReference>
<name>A0A3N4MH82_9BACT</name>